<keyword evidence="3" id="KW-1185">Reference proteome</keyword>
<dbReference type="CDD" id="cd04863">
    <property type="entry name" value="MtLigD_Pol_like"/>
    <property type="match status" value="1"/>
</dbReference>
<dbReference type="Gene3D" id="3.90.920.10">
    <property type="entry name" value="DNA primase, PRIM domain"/>
    <property type="match status" value="1"/>
</dbReference>
<dbReference type="Pfam" id="PF21686">
    <property type="entry name" value="LigD_Prim-Pol"/>
    <property type="match status" value="1"/>
</dbReference>
<name>A0A498RCN7_9FIRM</name>
<proteinExistence type="predicted"/>
<dbReference type="AlphaFoldDB" id="A0A498RCN7"/>
<feature type="domain" description="DNA ligase D polymerase" evidence="1">
    <location>
        <begin position="30"/>
        <end position="289"/>
    </location>
</feature>
<organism evidence="2 3">
    <name type="scientific">Lucifera butyrica</name>
    <dbReference type="NCBI Taxonomy" id="1351585"/>
    <lineage>
        <taxon>Bacteria</taxon>
        <taxon>Bacillati</taxon>
        <taxon>Bacillota</taxon>
        <taxon>Negativicutes</taxon>
        <taxon>Veillonellales</taxon>
        <taxon>Veillonellaceae</taxon>
        <taxon>Lucifera</taxon>
    </lineage>
</organism>
<dbReference type="NCBIfam" id="TIGR02778">
    <property type="entry name" value="ligD_pol"/>
    <property type="match status" value="1"/>
</dbReference>
<sequence>MPEKTNLTVNGVTLQLSNLTKLYYPAAGFTKTQVIDYYIRVAPYLLPHLHNRPLTLKRYPQGASSPFFYQKECPAHRPAWLRTAPVWSEKNRRHVNFCLVEDLPSLVWAVNLAALELHTSLSLASAIAVPTTLVFDLDPGPPAGILDCCQVALWLQDIFTSYHLQSFPKTSGSKGLQIYVPLNSPVSYSQTKRFANTLAHLLETRYPLAVISNMRKNLRTGKVFVDWSQNDSHKTTVCVYSLRAREQPTVSTPLTWQEIESAWQTKAKDRLTFTAPQVLERLQQYGDLFAPLLTLQQSLPAV</sequence>
<evidence type="ECO:0000259" key="1">
    <source>
        <dbReference type="Pfam" id="PF21686"/>
    </source>
</evidence>
<dbReference type="PANTHER" id="PTHR42705:SF2">
    <property type="entry name" value="BIFUNCTIONAL NON-HOMOLOGOUS END JOINING PROTEIN LIGD"/>
    <property type="match status" value="1"/>
</dbReference>
<accession>A0A498RCN7</accession>
<dbReference type="EMBL" id="UPPP01000094">
    <property type="protein sequence ID" value="VBB08677.1"/>
    <property type="molecule type" value="Genomic_DNA"/>
</dbReference>
<dbReference type="InterPro" id="IPR052171">
    <property type="entry name" value="NHEJ_LigD"/>
</dbReference>
<dbReference type="PANTHER" id="PTHR42705">
    <property type="entry name" value="BIFUNCTIONAL NON-HOMOLOGOUS END JOINING PROTEIN LIGD"/>
    <property type="match status" value="1"/>
</dbReference>
<evidence type="ECO:0000313" key="2">
    <source>
        <dbReference type="EMBL" id="VBB08677.1"/>
    </source>
</evidence>
<dbReference type="InterPro" id="IPR033649">
    <property type="entry name" value="MtLigD_Pol-like"/>
</dbReference>
<dbReference type="InterPro" id="IPR014145">
    <property type="entry name" value="LigD_pol_dom"/>
</dbReference>
<evidence type="ECO:0000313" key="3">
    <source>
        <dbReference type="Proteomes" id="UP000277811"/>
    </source>
</evidence>
<dbReference type="Proteomes" id="UP000277811">
    <property type="component" value="Unassembled WGS sequence"/>
</dbReference>
<protein>
    <recommendedName>
        <fullName evidence="1">DNA ligase D polymerase domain-containing protein</fullName>
    </recommendedName>
</protein>
<reference evidence="2 3" key="1">
    <citation type="submission" date="2018-06" db="EMBL/GenBank/DDBJ databases">
        <authorList>
            <person name="Strepis N."/>
        </authorList>
    </citation>
    <scope>NUCLEOTIDE SEQUENCE [LARGE SCALE GENOMIC DNA]</scope>
    <source>
        <strain evidence="2">LUCI</strain>
    </source>
</reference>
<dbReference type="RefSeq" id="WP_122629542.1">
    <property type="nucleotide sequence ID" value="NZ_UPPP01000094.1"/>
</dbReference>
<dbReference type="OrthoDB" id="9802472at2"/>
<gene>
    <name evidence="2" type="ORF">LUCI_3955</name>
</gene>